<dbReference type="InterPro" id="IPR043128">
    <property type="entry name" value="Rev_trsase/Diguanyl_cyclase"/>
</dbReference>
<dbReference type="Pfam" id="PF00990">
    <property type="entry name" value="GGDEF"/>
    <property type="match status" value="1"/>
</dbReference>
<proteinExistence type="predicted"/>
<dbReference type="CDD" id="cd01949">
    <property type="entry name" value="GGDEF"/>
    <property type="match status" value="1"/>
</dbReference>
<dbReference type="RefSeq" id="WP_062704924.1">
    <property type="nucleotide sequence ID" value="NZ_CAWRCI010000001.1"/>
</dbReference>
<dbReference type="NCBIfam" id="TIGR00254">
    <property type="entry name" value="GGDEF"/>
    <property type="match status" value="1"/>
</dbReference>
<dbReference type="EMBL" id="FIZY01000001">
    <property type="protein sequence ID" value="CZF77586.1"/>
    <property type="molecule type" value="Genomic_DNA"/>
</dbReference>
<dbReference type="FunFam" id="3.30.70.270:FF:000001">
    <property type="entry name" value="Diguanylate cyclase domain protein"/>
    <property type="match status" value="1"/>
</dbReference>
<dbReference type="GO" id="GO:0043709">
    <property type="term" value="P:cell adhesion involved in single-species biofilm formation"/>
    <property type="evidence" value="ECO:0007669"/>
    <property type="project" value="TreeGrafter"/>
</dbReference>
<organism evidence="4 5">
    <name type="scientific">Grimontia marina</name>
    <dbReference type="NCBI Taxonomy" id="646534"/>
    <lineage>
        <taxon>Bacteria</taxon>
        <taxon>Pseudomonadati</taxon>
        <taxon>Pseudomonadota</taxon>
        <taxon>Gammaproteobacteria</taxon>
        <taxon>Vibrionales</taxon>
        <taxon>Vibrionaceae</taxon>
        <taxon>Grimontia</taxon>
    </lineage>
</organism>
<dbReference type="SUPFAM" id="SSF55073">
    <property type="entry name" value="Nucleotide cyclase"/>
    <property type="match status" value="1"/>
</dbReference>
<keyword evidence="5" id="KW-1185">Reference proteome</keyword>
<keyword evidence="4" id="KW-0808">Transferase</keyword>
<dbReference type="GO" id="GO:0052621">
    <property type="term" value="F:diguanylate cyclase activity"/>
    <property type="evidence" value="ECO:0007669"/>
    <property type="project" value="UniProtKB-EC"/>
</dbReference>
<name>A0A128EUD2_9GAMM</name>
<dbReference type="InterPro" id="IPR050469">
    <property type="entry name" value="Diguanylate_Cyclase"/>
</dbReference>
<protein>
    <recommendedName>
        <fullName evidence="2">diguanylate cyclase</fullName>
        <ecNumber evidence="2">2.7.7.65</ecNumber>
    </recommendedName>
</protein>
<feature type="domain" description="GGDEF" evidence="3">
    <location>
        <begin position="205"/>
        <end position="340"/>
    </location>
</feature>
<reference evidence="5" key="1">
    <citation type="submission" date="2016-02" db="EMBL/GenBank/DDBJ databases">
        <authorList>
            <person name="Rodrigo-Torres Lidia"/>
            <person name="Arahal R.David."/>
        </authorList>
    </citation>
    <scope>NUCLEOTIDE SEQUENCE [LARGE SCALE GENOMIC DNA]</scope>
    <source>
        <strain evidence="5">CECT 8713</strain>
    </source>
</reference>
<dbReference type="PROSITE" id="PS50887">
    <property type="entry name" value="GGDEF"/>
    <property type="match status" value="1"/>
</dbReference>
<dbReference type="AlphaFoldDB" id="A0A128EUD2"/>
<gene>
    <name evidence="4" type="primary">ydaM_1</name>
    <name evidence="4" type="ORF">GMA8713_00236</name>
</gene>
<dbReference type="PANTHER" id="PTHR45138">
    <property type="entry name" value="REGULATORY COMPONENTS OF SENSORY TRANSDUCTION SYSTEM"/>
    <property type="match status" value="1"/>
</dbReference>
<keyword evidence="4" id="KW-0548">Nucleotidyltransferase</keyword>
<dbReference type="PANTHER" id="PTHR45138:SF2">
    <property type="entry name" value="DIGUANYLATE CYCLASE VDCA"/>
    <property type="match status" value="1"/>
</dbReference>
<evidence type="ECO:0000256" key="2">
    <source>
        <dbReference type="ARBA" id="ARBA00012528"/>
    </source>
</evidence>
<accession>A0A128EUD2</accession>
<dbReference type="Proteomes" id="UP000073601">
    <property type="component" value="Unassembled WGS sequence"/>
</dbReference>
<sequence>MSDYTFFEATRIFKRAIPLMVKYKVPTTPHYFSLWYTYCAGTYPQLNKAIENKISRFGACSIRHCDEIIDNYLIDDAKREVNNFRQKLEALTTNLGESMEHTVSDTEEFRDILSNSVDKLENVKGDIAKNGESKKVLHELLKGSQHLLSATSQYQLQVTSQKTEIDALKKQLQEYQKQASHDALTGCLNRREFEKQLDKNVNQDNVFSVMMVDIDHFKSFNDEFGHQMGDKVLQIVAAKLKQVVDTSGAVFRYGGEEFVAILPGLPLKSAFIYAEKMRLTLERLSVTDKRSGQKINSITASFGIAEHKKNEFGHALVARADEALYSAKHKGRNCVMPQVR</sequence>
<evidence type="ECO:0000313" key="4">
    <source>
        <dbReference type="EMBL" id="CZF77586.1"/>
    </source>
</evidence>
<comment type="cofactor">
    <cofactor evidence="1">
        <name>Mg(2+)</name>
        <dbReference type="ChEBI" id="CHEBI:18420"/>
    </cofactor>
</comment>
<evidence type="ECO:0000259" key="3">
    <source>
        <dbReference type="PROSITE" id="PS50887"/>
    </source>
</evidence>
<evidence type="ECO:0000313" key="5">
    <source>
        <dbReference type="Proteomes" id="UP000073601"/>
    </source>
</evidence>
<dbReference type="InterPro" id="IPR000160">
    <property type="entry name" value="GGDEF_dom"/>
</dbReference>
<dbReference type="SMART" id="SM00267">
    <property type="entry name" value="GGDEF"/>
    <property type="match status" value="1"/>
</dbReference>
<dbReference type="InterPro" id="IPR029787">
    <property type="entry name" value="Nucleotide_cyclase"/>
</dbReference>
<evidence type="ECO:0000256" key="1">
    <source>
        <dbReference type="ARBA" id="ARBA00001946"/>
    </source>
</evidence>
<dbReference type="EC" id="2.7.7.65" evidence="2"/>
<dbReference type="OrthoDB" id="9812260at2"/>
<dbReference type="Gene3D" id="3.30.70.270">
    <property type="match status" value="1"/>
</dbReference>
<dbReference type="GO" id="GO:0005886">
    <property type="term" value="C:plasma membrane"/>
    <property type="evidence" value="ECO:0007669"/>
    <property type="project" value="TreeGrafter"/>
</dbReference>
<dbReference type="GO" id="GO:1902201">
    <property type="term" value="P:negative regulation of bacterial-type flagellum-dependent cell motility"/>
    <property type="evidence" value="ECO:0007669"/>
    <property type="project" value="TreeGrafter"/>
</dbReference>